<dbReference type="InterPro" id="IPR005119">
    <property type="entry name" value="LysR_subst-bd"/>
</dbReference>
<feature type="domain" description="HTH lysR-type" evidence="5">
    <location>
        <begin position="8"/>
        <end position="65"/>
    </location>
</feature>
<dbReference type="OrthoDB" id="6787458at2"/>
<keyword evidence="7" id="KW-1185">Reference proteome</keyword>
<keyword evidence="4" id="KW-0804">Transcription</keyword>
<dbReference type="InterPro" id="IPR000847">
    <property type="entry name" value="LysR_HTH_N"/>
</dbReference>
<dbReference type="KEGG" id="mars:A8C75_11790"/>
<dbReference type="Gene3D" id="3.40.190.10">
    <property type="entry name" value="Periplasmic binding protein-like II"/>
    <property type="match status" value="2"/>
</dbReference>
<dbReference type="PANTHER" id="PTHR30537">
    <property type="entry name" value="HTH-TYPE TRANSCRIPTIONAL REGULATOR"/>
    <property type="match status" value="1"/>
</dbReference>
<dbReference type="Gene3D" id="1.10.10.10">
    <property type="entry name" value="Winged helix-like DNA-binding domain superfamily/Winged helix DNA-binding domain"/>
    <property type="match status" value="1"/>
</dbReference>
<dbReference type="InterPro" id="IPR036388">
    <property type="entry name" value="WH-like_DNA-bd_sf"/>
</dbReference>
<evidence type="ECO:0000256" key="3">
    <source>
        <dbReference type="ARBA" id="ARBA00023125"/>
    </source>
</evidence>
<dbReference type="GO" id="GO:0043565">
    <property type="term" value="F:sequence-specific DNA binding"/>
    <property type="evidence" value="ECO:0007669"/>
    <property type="project" value="TreeGrafter"/>
</dbReference>
<keyword evidence="2" id="KW-0805">Transcription regulation</keyword>
<dbReference type="CDD" id="cd08432">
    <property type="entry name" value="PBP2_GcdR_TrpI_HvrB_AmpR_like"/>
    <property type="match status" value="1"/>
</dbReference>
<dbReference type="InterPro" id="IPR017786">
    <property type="entry name" value="TF_choline_sulphate-util"/>
</dbReference>
<dbReference type="Pfam" id="PF03466">
    <property type="entry name" value="LysR_substrate"/>
    <property type="match status" value="1"/>
</dbReference>
<dbReference type="EMBL" id="CP015839">
    <property type="protein sequence ID" value="ANG63085.1"/>
    <property type="molecule type" value="Genomic_DNA"/>
</dbReference>
<dbReference type="PRINTS" id="PR00039">
    <property type="entry name" value="HTHLYSR"/>
</dbReference>
<dbReference type="GO" id="GO:0003700">
    <property type="term" value="F:DNA-binding transcription factor activity"/>
    <property type="evidence" value="ECO:0007669"/>
    <property type="project" value="InterPro"/>
</dbReference>
<reference evidence="6 7" key="2">
    <citation type="journal article" date="2018" name="Int. J. Syst. Evol. Microbiol.">
        <title>Marinobacterium aestuarii sp. nov., a benzene-degrading marine bacterium isolated from estuary sediment.</title>
        <authorList>
            <person name="Bae S.S."/>
            <person name="Jung J."/>
            <person name="Chung D."/>
            <person name="Baek K."/>
        </authorList>
    </citation>
    <scope>NUCLEOTIDE SEQUENCE [LARGE SCALE GENOMIC DNA]</scope>
    <source>
        <strain evidence="6 7">ST58-10</strain>
    </source>
</reference>
<dbReference type="FunFam" id="1.10.10.10:FF:000001">
    <property type="entry name" value="LysR family transcriptional regulator"/>
    <property type="match status" value="1"/>
</dbReference>
<dbReference type="Proteomes" id="UP000078070">
    <property type="component" value="Chromosome"/>
</dbReference>
<dbReference type="RefSeq" id="WP_067382396.1">
    <property type="nucleotide sequence ID" value="NZ_CP015839.1"/>
</dbReference>
<dbReference type="InterPro" id="IPR036390">
    <property type="entry name" value="WH_DNA-bd_sf"/>
</dbReference>
<dbReference type="STRING" id="1821621.A8C75_11790"/>
<evidence type="ECO:0000256" key="2">
    <source>
        <dbReference type="ARBA" id="ARBA00023015"/>
    </source>
</evidence>
<reference evidence="7" key="1">
    <citation type="submission" date="2016-05" db="EMBL/GenBank/DDBJ databases">
        <authorList>
            <person name="Baek K."/>
            <person name="Yang S.-J."/>
        </authorList>
    </citation>
    <scope>NUCLEOTIDE SEQUENCE [LARGE SCALE GENOMIC DNA]</scope>
    <source>
        <strain evidence="7">ST58-10</strain>
    </source>
</reference>
<evidence type="ECO:0000259" key="5">
    <source>
        <dbReference type="PROSITE" id="PS50931"/>
    </source>
</evidence>
<dbReference type="NCBIfam" id="TIGR03418">
    <property type="entry name" value="chol_sulf_TF"/>
    <property type="match status" value="1"/>
</dbReference>
<evidence type="ECO:0000313" key="6">
    <source>
        <dbReference type="EMBL" id="ANG63085.1"/>
    </source>
</evidence>
<accession>A0A1A9EYW6</accession>
<dbReference type="PANTHER" id="PTHR30537:SF26">
    <property type="entry name" value="GLYCINE CLEAVAGE SYSTEM TRANSCRIPTIONAL ACTIVATOR"/>
    <property type="match status" value="1"/>
</dbReference>
<evidence type="ECO:0000256" key="1">
    <source>
        <dbReference type="ARBA" id="ARBA00009437"/>
    </source>
</evidence>
<keyword evidence="3" id="KW-0238">DNA-binding</keyword>
<dbReference type="InterPro" id="IPR058163">
    <property type="entry name" value="LysR-type_TF_proteobact-type"/>
</dbReference>
<evidence type="ECO:0000256" key="4">
    <source>
        <dbReference type="ARBA" id="ARBA00023163"/>
    </source>
</evidence>
<dbReference type="GO" id="GO:0006351">
    <property type="term" value="P:DNA-templated transcription"/>
    <property type="evidence" value="ECO:0007669"/>
    <property type="project" value="TreeGrafter"/>
</dbReference>
<evidence type="ECO:0000313" key="7">
    <source>
        <dbReference type="Proteomes" id="UP000078070"/>
    </source>
</evidence>
<dbReference type="SUPFAM" id="SSF46785">
    <property type="entry name" value="Winged helix' DNA-binding domain"/>
    <property type="match status" value="1"/>
</dbReference>
<comment type="similarity">
    <text evidence="1">Belongs to the LysR transcriptional regulatory family.</text>
</comment>
<dbReference type="Pfam" id="PF00126">
    <property type="entry name" value="HTH_1"/>
    <property type="match status" value="1"/>
</dbReference>
<name>A0A1A9EYW6_9GAMM</name>
<proteinExistence type="inferred from homology"/>
<protein>
    <submittedName>
        <fullName evidence="6">LysR family transcriptional regulator</fullName>
    </submittedName>
</protein>
<dbReference type="PROSITE" id="PS50931">
    <property type="entry name" value="HTH_LYSR"/>
    <property type="match status" value="1"/>
</dbReference>
<dbReference type="AlphaFoldDB" id="A0A1A9EYW6"/>
<sequence length="300" mass="33303">MSKPGFLPPTASLQAFEAAARLHNFTAAARELDSTQSAISQHISRLEEALGVQLFQRLHRGVRLTAGGELLFDAVSESLQRLHKGIAAVQQKQAKEIINVATDFALAAFWLVPRLADFRALHPGTEVRVITAQHQITPDQADIDIAINFGDGSEAPGRSVQLFDERVVPVCSPALRERWEHSGPTLTRMPLLQLEADHNARWFNWSRLFAALDIQETPREPDLVFNNYTLLLQAAIAGQGVAIGWRPLVDSMLDSGLLLSLLDEPVSSHYGYYLILPRARKLSPIVQHFADWLRVQASPD</sequence>
<dbReference type="SUPFAM" id="SSF53850">
    <property type="entry name" value="Periplasmic binding protein-like II"/>
    <property type="match status" value="1"/>
</dbReference>
<organism evidence="6 7">
    <name type="scientific">Marinobacterium aestuarii</name>
    <dbReference type="NCBI Taxonomy" id="1821621"/>
    <lineage>
        <taxon>Bacteria</taxon>
        <taxon>Pseudomonadati</taxon>
        <taxon>Pseudomonadota</taxon>
        <taxon>Gammaproteobacteria</taxon>
        <taxon>Oceanospirillales</taxon>
        <taxon>Oceanospirillaceae</taxon>
        <taxon>Marinobacterium</taxon>
    </lineage>
</organism>
<gene>
    <name evidence="6" type="ORF">A8C75_11790</name>
</gene>